<sequence>MKLGNDNYIVTNKTEDKTSSIKEYFPEFYELNKERIEEGKIIFVLEGWYVEGGFLLDTETKESFMVDLRM</sequence>
<name>A0A8D9CEZ8_9VIRU</name>
<dbReference type="EMBL" id="OU342829">
    <property type="protein sequence ID" value="CAG7581545.1"/>
    <property type="molecule type" value="Genomic_DNA"/>
</dbReference>
<organism evidence="1">
    <name type="scientific">uncultured marine phage</name>
    <dbReference type="NCBI Taxonomy" id="707152"/>
    <lineage>
        <taxon>Viruses</taxon>
        <taxon>environmental samples</taxon>
    </lineage>
</organism>
<evidence type="ECO:0000313" key="1">
    <source>
        <dbReference type="EMBL" id="CAG7581545.1"/>
    </source>
</evidence>
<accession>A0A8D9CEZ8</accession>
<protein>
    <submittedName>
        <fullName evidence="1">Uncharacterized protein</fullName>
    </submittedName>
</protein>
<gene>
    <name evidence="1" type="ORF">SLAVMIC_00895</name>
</gene>
<proteinExistence type="predicted"/>
<reference evidence="1" key="1">
    <citation type="submission" date="2021-06" db="EMBL/GenBank/DDBJ databases">
        <authorList>
            <person name="Gannon L."/>
            <person name="Redgwell R T."/>
            <person name="Michniewski S."/>
            <person name="Harrison D C."/>
            <person name="Millard A."/>
        </authorList>
    </citation>
    <scope>NUCLEOTIDE SEQUENCE</scope>
</reference>